<feature type="binding site" evidence="8">
    <location>
        <begin position="206"/>
        <end position="207"/>
    </location>
    <ligand>
        <name>substrate</name>
    </ligand>
</feature>
<dbReference type="SUPFAM" id="SSF54506">
    <property type="entry name" value="Diaminopimelate epimerase-like"/>
    <property type="match status" value="2"/>
</dbReference>
<dbReference type="NCBIfam" id="TIGR00652">
    <property type="entry name" value="DapF"/>
    <property type="match status" value="1"/>
</dbReference>
<feature type="binding site" evidence="8">
    <location>
        <position position="153"/>
    </location>
    <ligand>
        <name>substrate</name>
    </ligand>
</feature>
<evidence type="ECO:0000313" key="10">
    <source>
        <dbReference type="EMBL" id="MDC0671669.1"/>
    </source>
</evidence>
<comment type="similarity">
    <text evidence="2 8">Belongs to the diaminopimelate epimerase family.</text>
</comment>
<proteinExistence type="inferred from homology"/>
<dbReference type="InterPro" id="IPR018510">
    <property type="entry name" value="DAP_epimerase_AS"/>
</dbReference>
<comment type="pathway">
    <text evidence="1 8">Amino-acid biosynthesis; L-lysine biosynthesis via DAP pathway; DL-2,6-diaminopimelate from LL-2,6-diaminopimelate: step 1/1.</text>
</comment>
<sequence length="282" mass="28901">MLTGFAKVEGLGNDFLLLDRRDASPAVLETLVAQLQAAAPALCDRRLGVGGDGILLIAPPRTPEAAAMMIVVNHDGSRPEMCGNGLRCVALVVAGSARELVIDTDAGPRACAVREYQSGTCPSGQVAIDMGPPALQGPRDVGGRTFAAVSMGNPHAIAFVGPDEDPEALARGQGPAVERDPLFPGRTNVEFARVEPEGSITLWVWERGCGITSACGTGACATLAAAIAQGLAPYGRDVVVRLPGGPLVLRQDRAGASITMTGPARVAFVGQVEVTAASAGRT</sequence>
<keyword evidence="4 8" id="KW-0028">Amino-acid biosynthesis</keyword>
<dbReference type="PROSITE" id="PS01326">
    <property type="entry name" value="DAP_EPIMERASE"/>
    <property type="match status" value="1"/>
</dbReference>
<dbReference type="PANTHER" id="PTHR31689">
    <property type="entry name" value="DIAMINOPIMELATE EPIMERASE, CHLOROPLASTIC"/>
    <property type="match status" value="1"/>
</dbReference>
<evidence type="ECO:0000256" key="6">
    <source>
        <dbReference type="ARBA" id="ARBA00023235"/>
    </source>
</evidence>
<feature type="binding site" evidence="8">
    <location>
        <position position="188"/>
    </location>
    <ligand>
        <name>substrate</name>
    </ligand>
</feature>
<name>A0ABT5BDT5_9BACT</name>
<evidence type="ECO:0000256" key="1">
    <source>
        <dbReference type="ARBA" id="ARBA00005196"/>
    </source>
</evidence>
<comment type="catalytic activity">
    <reaction evidence="7 8">
        <text>(2S,6S)-2,6-diaminopimelate = meso-2,6-diaminopimelate</text>
        <dbReference type="Rhea" id="RHEA:15393"/>
        <dbReference type="ChEBI" id="CHEBI:57609"/>
        <dbReference type="ChEBI" id="CHEBI:57791"/>
        <dbReference type="EC" id="5.1.1.7"/>
    </reaction>
</comment>
<comment type="subcellular location">
    <subcellularLocation>
        <location evidence="8">Cytoplasm</location>
    </subcellularLocation>
</comment>
<gene>
    <name evidence="8 10" type="primary">dapF</name>
    <name evidence="10" type="ORF">POL58_28235</name>
</gene>
<dbReference type="Proteomes" id="UP001217838">
    <property type="component" value="Unassembled WGS sequence"/>
</dbReference>
<evidence type="ECO:0000256" key="4">
    <source>
        <dbReference type="ARBA" id="ARBA00022605"/>
    </source>
</evidence>
<dbReference type="Pfam" id="PF01678">
    <property type="entry name" value="DAP_epimerase"/>
    <property type="match status" value="2"/>
</dbReference>
<keyword evidence="8" id="KW-0963">Cytoplasm</keyword>
<dbReference type="PANTHER" id="PTHR31689:SF0">
    <property type="entry name" value="DIAMINOPIMELATE EPIMERASE"/>
    <property type="match status" value="1"/>
</dbReference>
<dbReference type="Gene3D" id="3.10.310.10">
    <property type="entry name" value="Diaminopimelate Epimerase, Chain A, domain 1"/>
    <property type="match status" value="2"/>
</dbReference>
<evidence type="ECO:0000256" key="9">
    <source>
        <dbReference type="PROSITE-ProRule" id="PRU10125"/>
    </source>
</evidence>
<feature type="active site" evidence="9">
    <location>
        <position position="82"/>
    </location>
</feature>
<feature type="binding site" evidence="8">
    <location>
        <begin position="216"/>
        <end position="217"/>
    </location>
    <ligand>
        <name>substrate</name>
    </ligand>
</feature>
<dbReference type="InterPro" id="IPR001653">
    <property type="entry name" value="DAP_epimerase_DapF"/>
</dbReference>
<comment type="caution">
    <text evidence="10">The sequence shown here is derived from an EMBL/GenBank/DDBJ whole genome shotgun (WGS) entry which is preliminary data.</text>
</comment>
<protein>
    <recommendedName>
        <fullName evidence="3 8">Diaminopimelate epimerase</fullName>
        <shortName evidence="8">DAP epimerase</shortName>
        <ecNumber evidence="3 8">5.1.1.7</ecNumber>
    </recommendedName>
    <alternativeName>
        <fullName evidence="8">PLP-independent amino acid racemase</fullName>
    </alternativeName>
</protein>
<keyword evidence="6 8" id="KW-0413">Isomerase</keyword>
<feature type="active site" description="Proton donor" evidence="8">
    <location>
        <position position="82"/>
    </location>
</feature>
<organism evidence="10 11">
    <name type="scientific">Nannocystis radixulma</name>
    <dbReference type="NCBI Taxonomy" id="2995305"/>
    <lineage>
        <taxon>Bacteria</taxon>
        <taxon>Pseudomonadati</taxon>
        <taxon>Myxococcota</taxon>
        <taxon>Polyangia</taxon>
        <taxon>Nannocystales</taxon>
        <taxon>Nannocystaceae</taxon>
        <taxon>Nannocystis</taxon>
    </lineage>
</organism>
<comment type="function">
    <text evidence="8">Catalyzes the stereoinversion of LL-2,6-diaminopimelate (L,L-DAP) to meso-diaminopimelate (meso-DAP), a precursor of L-lysine and an essential component of the bacterial peptidoglycan.</text>
</comment>
<evidence type="ECO:0000256" key="3">
    <source>
        <dbReference type="ARBA" id="ARBA00013080"/>
    </source>
</evidence>
<reference evidence="10 11" key="1">
    <citation type="submission" date="2022-11" db="EMBL/GenBank/DDBJ databases">
        <title>Minimal conservation of predation-associated metabolite biosynthetic gene clusters underscores biosynthetic potential of Myxococcota including descriptions for ten novel species: Archangium lansinium sp. nov., Myxococcus landrumus sp. nov., Nannocystis bai.</title>
        <authorList>
            <person name="Ahearne A."/>
            <person name="Stevens C."/>
            <person name="Dowd S."/>
        </authorList>
    </citation>
    <scope>NUCLEOTIDE SEQUENCE [LARGE SCALE GENOMIC DNA]</scope>
    <source>
        <strain evidence="10 11">NCELM</strain>
    </source>
</reference>
<feature type="binding site" evidence="8">
    <location>
        <position position="73"/>
    </location>
    <ligand>
        <name>substrate</name>
    </ligand>
</feature>
<evidence type="ECO:0000256" key="5">
    <source>
        <dbReference type="ARBA" id="ARBA00023154"/>
    </source>
</evidence>
<comment type="subunit">
    <text evidence="8">Homodimer.</text>
</comment>
<evidence type="ECO:0000256" key="7">
    <source>
        <dbReference type="ARBA" id="ARBA00051712"/>
    </source>
</evidence>
<dbReference type="RefSeq" id="WP_272002231.1">
    <property type="nucleotide sequence ID" value="NZ_JAQNDN010000018.1"/>
</dbReference>
<feature type="binding site" evidence="8">
    <location>
        <position position="13"/>
    </location>
    <ligand>
        <name>substrate</name>
    </ligand>
</feature>
<feature type="site" description="Could be important to modulate the pK values of the two catalytic cysteine residues" evidence="8">
    <location>
        <position position="206"/>
    </location>
</feature>
<dbReference type="EMBL" id="JAQNDN010000018">
    <property type="protein sequence ID" value="MDC0671669.1"/>
    <property type="molecule type" value="Genomic_DNA"/>
</dbReference>
<comment type="caution">
    <text evidence="8">Lacks conserved residue(s) required for the propagation of feature annotation.</text>
</comment>
<evidence type="ECO:0000256" key="2">
    <source>
        <dbReference type="ARBA" id="ARBA00010219"/>
    </source>
</evidence>
<dbReference type="EC" id="5.1.1.7" evidence="3 8"/>
<feature type="binding site" evidence="8">
    <location>
        <begin position="83"/>
        <end position="84"/>
    </location>
    <ligand>
        <name>substrate</name>
    </ligand>
</feature>
<evidence type="ECO:0000313" key="11">
    <source>
        <dbReference type="Proteomes" id="UP001217838"/>
    </source>
</evidence>
<keyword evidence="5 8" id="KW-0457">Lysine biosynthesis</keyword>
<feature type="site" description="Could be important to modulate the pK values of the two catalytic cysteine residues" evidence="8">
    <location>
        <position position="155"/>
    </location>
</feature>
<evidence type="ECO:0000256" key="8">
    <source>
        <dbReference type="HAMAP-Rule" id="MF_00197"/>
    </source>
</evidence>
<keyword evidence="11" id="KW-1185">Reference proteome</keyword>
<dbReference type="HAMAP" id="MF_00197">
    <property type="entry name" value="DAP_epimerase"/>
    <property type="match status" value="1"/>
</dbReference>
<accession>A0ABT5BDT5</accession>
<dbReference type="GO" id="GO:0008837">
    <property type="term" value="F:diaminopimelate epimerase activity"/>
    <property type="evidence" value="ECO:0007669"/>
    <property type="project" value="UniProtKB-EC"/>
</dbReference>
<feature type="active site" description="Proton acceptor" evidence="8">
    <location>
        <position position="215"/>
    </location>
</feature>